<dbReference type="GO" id="GO:0003743">
    <property type="term" value="F:translation initiation factor activity"/>
    <property type="evidence" value="ECO:0007669"/>
    <property type="project" value="UniProtKB-KW"/>
</dbReference>
<keyword evidence="3" id="KW-0963">Cytoplasm</keyword>
<feature type="domain" description="MIF4G" evidence="9">
    <location>
        <begin position="270"/>
        <end position="509"/>
    </location>
</feature>
<name>A0A1E4SRV4_9ASCO</name>
<evidence type="ECO:0000256" key="1">
    <source>
        <dbReference type="ARBA" id="ARBA00004496"/>
    </source>
</evidence>
<dbReference type="GO" id="GO:0010494">
    <property type="term" value="C:cytoplasmic stress granule"/>
    <property type="evidence" value="ECO:0007669"/>
    <property type="project" value="UniProtKB-ARBA"/>
</dbReference>
<sequence>AEKVQSAEPEQTTSNEDTESKSTEVTASEAPSSTEAAATESAEVPTTKADDGESQNAEDSNTVESTEEEAEPTFKISNFLEKVHQATPIEDIFSVKYPADIVAVDSSKQIPGKKYRYDPQFLIQFRDILQFPMDPEFKAQLEKVDIQTAKKGSNSGQRSMSKFGNGLPGRFNGQPGRGPQFNDPRQNSRSGSKRRGGGSGSSRDKSTRKSNQSKRGGREREEDKGITIAPEDIKPLEKTDNRWVPRSRAKKTEVRYAEDGSVILEDEDVERKVKSLLNKLTLEMFTQISDDVIAIANQSKWEKDSKTIRSVISLTFAKACDEPYWSEMYAKFCAKLCTNVPTEVTDETITLPDGSHPSGGSLARRILLTTCQTEYEKGWTDKLPTNEDGSPLEPEMMSDEYYVMAAAKRRGLGLVKFIGHLYNLGMLNDQVIFVCLRDQCKNVVDPSEDSLENLAQLVKTVGPKLDTDERKKAILKIVFENIQKILDNVKLSSRIMFMLMDLQDLRKQRWISDKSEAGPKTIEEIHRDAEIKRMEELKASNEKKQQRRYEGRSNSSRSASSAGGAGGSGYLSNLKKSPSFATQNNQFTNASNSKNDSELNRESSKRSESTQVNRFAALGADDENNE</sequence>
<dbReference type="InterPro" id="IPR022745">
    <property type="entry name" value="eIF4G1_eIF4E-bd"/>
</dbReference>
<feature type="compositionally biased region" description="Polar residues" evidence="8">
    <location>
        <begin position="54"/>
        <end position="64"/>
    </location>
</feature>
<dbReference type="SMART" id="SM00543">
    <property type="entry name" value="MIF4G"/>
    <property type="match status" value="1"/>
</dbReference>
<dbReference type="InterPro" id="IPR036211">
    <property type="entry name" value="eIF4G_eIF4E-bd_sf"/>
</dbReference>
<dbReference type="Proteomes" id="UP000094285">
    <property type="component" value="Unassembled WGS sequence"/>
</dbReference>
<proteinExistence type="inferred from homology"/>
<dbReference type="SUPFAM" id="SSF48371">
    <property type="entry name" value="ARM repeat"/>
    <property type="match status" value="1"/>
</dbReference>
<dbReference type="Pfam" id="PF12152">
    <property type="entry name" value="eIF_4G1"/>
    <property type="match status" value="1"/>
</dbReference>
<dbReference type="Gene3D" id="1.20.970.30">
    <property type="entry name" value="eIF4G, eIF4E-binding domain"/>
    <property type="match status" value="1"/>
</dbReference>
<evidence type="ECO:0000256" key="3">
    <source>
        <dbReference type="ARBA" id="ARBA00022490"/>
    </source>
</evidence>
<evidence type="ECO:0000313" key="10">
    <source>
        <dbReference type="EMBL" id="ODV82240.1"/>
    </source>
</evidence>
<evidence type="ECO:0000256" key="8">
    <source>
        <dbReference type="SAM" id="MobiDB-lite"/>
    </source>
</evidence>
<comment type="similarity">
    <text evidence="2">Belongs to the eukaryotic initiation factor 4G family.</text>
</comment>
<organism evidence="10 11">
    <name type="scientific">Suhomyces tanzawaensis NRRL Y-17324</name>
    <dbReference type="NCBI Taxonomy" id="984487"/>
    <lineage>
        <taxon>Eukaryota</taxon>
        <taxon>Fungi</taxon>
        <taxon>Dikarya</taxon>
        <taxon>Ascomycota</taxon>
        <taxon>Saccharomycotina</taxon>
        <taxon>Pichiomycetes</taxon>
        <taxon>Debaryomycetaceae</taxon>
        <taxon>Suhomyces</taxon>
    </lineage>
</organism>
<dbReference type="EMBL" id="KV453909">
    <property type="protein sequence ID" value="ODV82240.1"/>
    <property type="molecule type" value="Genomic_DNA"/>
</dbReference>
<dbReference type="PANTHER" id="PTHR23253">
    <property type="entry name" value="EUKARYOTIC TRANSLATION INITIATION FACTOR 4 GAMMA"/>
    <property type="match status" value="1"/>
</dbReference>
<dbReference type="Pfam" id="PF02854">
    <property type="entry name" value="MIF4G"/>
    <property type="match status" value="1"/>
</dbReference>
<feature type="region of interest" description="Disordered" evidence="8">
    <location>
        <begin position="535"/>
        <end position="626"/>
    </location>
</feature>
<keyword evidence="5" id="KW-0597">Phosphoprotein</keyword>
<dbReference type="GO" id="GO:0003729">
    <property type="term" value="F:mRNA binding"/>
    <property type="evidence" value="ECO:0007669"/>
    <property type="project" value="TreeGrafter"/>
</dbReference>
<feature type="compositionally biased region" description="Low complexity" evidence="8">
    <location>
        <begin position="23"/>
        <end position="47"/>
    </location>
</feature>
<feature type="region of interest" description="Disordered" evidence="8">
    <location>
        <begin position="1"/>
        <end position="73"/>
    </location>
</feature>
<feature type="region of interest" description="Disordered" evidence="8">
    <location>
        <begin position="148"/>
        <end position="232"/>
    </location>
</feature>
<dbReference type="InterPro" id="IPR016024">
    <property type="entry name" value="ARM-type_fold"/>
</dbReference>
<dbReference type="SUPFAM" id="SSF101489">
    <property type="entry name" value="Eukaryotic initiation factor 4f subunit eIF4g, eIF4e-binding domain"/>
    <property type="match status" value="1"/>
</dbReference>
<keyword evidence="4" id="KW-0396">Initiation factor</keyword>
<dbReference type="InterPro" id="IPR003890">
    <property type="entry name" value="MIF4G-like_typ-3"/>
</dbReference>
<dbReference type="RefSeq" id="XP_020067362.1">
    <property type="nucleotide sequence ID" value="XM_020209179.1"/>
</dbReference>
<reference evidence="11" key="1">
    <citation type="submission" date="2016-05" db="EMBL/GenBank/DDBJ databases">
        <title>Comparative genomics of biotechnologically important yeasts.</title>
        <authorList>
            <consortium name="DOE Joint Genome Institute"/>
            <person name="Riley R."/>
            <person name="Haridas S."/>
            <person name="Wolfe K.H."/>
            <person name="Lopes M.R."/>
            <person name="Hittinger C.T."/>
            <person name="Goker M."/>
            <person name="Salamov A."/>
            <person name="Wisecaver J."/>
            <person name="Long T.M."/>
            <person name="Aerts A.L."/>
            <person name="Barry K."/>
            <person name="Choi C."/>
            <person name="Clum A."/>
            <person name="Coughlan A.Y."/>
            <person name="Deshpande S."/>
            <person name="Douglass A.P."/>
            <person name="Hanson S.J."/>
            <person name="Klenk H.-P."/>
            <person name="Labutti K."/>
            <person name="Lapidus A."/>
            <person name="Lindquist E."/>
            <person name="Lipzen A."/>
            <person name="Meier-Kolthoff J.P."/>
            <person name="Ohm R.A."/>
            <person name="Otillar R.P."/>
            <person name="Pangilinan J."/>
            <person name="Peng Y."/>
            <person name="Rokas A."/>
            <person name="Rosa C.A."/>
            <person name="Scheuner C."/>
            <person name="Sibirny A.A."/>
            <person name="Slot J.C."/>
            <person name="Stielow J.B."/>
            <person name="Sun H."/>
            <person name="Kurtzman C.P."/>
            <person name="Blackwell M."/>
            <person name="Grigoriev I.V."/>
            <person name="Jeffries T.W."/>
        </authorList>
    </citation>
    <scope>NUCLEOTIDE SEQUENCE [LARGE SCALE GENOMIC DNA]</scope>
    <source>
        <strain evidence="11">NRRL Y-17324</strain>
    </source>
</reference>
<dbReference type="PANTHER" id="PTHR23253:SF9">
    <property type="entry name" value="EUKARYOTIC TRANSLATION INITIATION FACTOR 4 GAMMA 2"/>
    <property type="match status" value="1"/>
</dbReference>
<comment type="subcellular location">
    <subcellularLocation>
        <location evidence="1">Cytoplasm</location>
    </subcellularLocation>
</comment>
<evidence type="ECO:0000256" key="2">
    <source>
        <dbReference type="ARBA" id="ARBA00005775"/>
    </source>
</evidence>
<feature type="compositionally biased region" description="Basic and acidic residues" evidence="8">
    <location>
        <begin position="216"/>
        <end position="232"/>
    </location>
</feature>
<dbReference type="AlphaFoldDB" id="A0A1E4SRV4"/>
<gene>
    <name evidence="10" type="ORF">CANTADRAFT_45120</name>
</gene>
<dbReference type="GeneID" id="30983315"/>
<dbReference type="GO" id="GO:0016281">
    <property type="term" value="C:eukaryotic translation initiation factor 4F complex"/>
    <property type="evidence" value="ECO:0007669"/>
    <property type="project" value="TreeGrafter"/>
</dbReference>
<feature type="compositionally biased region" description="Low complexity" evidence="8">
    <location>
        <begin position="552"/>
        <end position="562"/>
    </location>
</feature>
<feature type="compositionally biased region" description="Polar residues" evidence="8">
    <location>
        <begin position="150"/>
        <end position="162"/>
    </location>
</feature>
<evidence type="ECO:0000259" key="9">
    <source>
        <dbReference type="SMART" id="SM00543"/>
    </source>
</evidence>
<protein>
    <submittedName>
        <fullName evidence="10">ARM repeat-containing protein</fullName>
    </submittedName>
</protein>
<evidence type="ECO:0000256" key="4">
    <source>
        <dbReference type="ARBA" id="ARBA00022540"/>
    </source>
</evidence>
<keyword evidence="6" id="KW-0694">RNA-binding</keyword>
<evidence type="ECO:0000256" key="6">
    <source>
        <dbReference type="ARBA" id="ARBA00022884"/>
    </source>
</evidence>
<keyword evidence="7" id="KW-0648">Protein biosynthesis</keyword>
<evidence type="ECO:0000256" key="7">
    <source>
        <dbReference type="ARBA" id="ARBA00022917"/>
    </source>
</evidence>
<feature type="compositionally biased region" description="Polar residues" evidence="8">
    <location>
        <begin position="570"/>
        <end position="594"/>
    </location>
</feature>
<dbReference type="Gene3D" id="1.25.40.180">
    <property type="match status" value="1"/>
</dbReference>
<feature type="compositionally biased region" description="Basic and acidic residues" evidence="8">
    <location>
        <begin position="535"/>
        <end position="551"/>
    </location>
</feature>
<dbReference type="FunFam" id="1.25.40.180:FF:000020">
    <property type="entry name" value="Eukaryotic translation initiation factor subunit"/>
    <property type="match status" value="1"/>
</dbReference>
<feature type="non-terminal residue" evidence="10">
    <location>
        <position position="1"/>
    </location>
</feature>
<dbReference type="STRING" id="984487.A0A1E4SRV4"/>
<dbReference type="OrthoDB" id="514777at2759"/>
<feature type="compositionally biased region" description="Basic and acidic residues" evidence="8">
    <location>
        <begin position="595"/>
        <end position="608"/>
    </location>
</feature>
<evidence type="ECO:0000256" key="5">
    <source>
        <dbReference type="ARBA" id="ARBA00022553"/>
    </source>
</evidence>
<evidence type="ECO:0000313" key="11">
    <source>
        <dbReference type="Proteomes" id="UP000094285"/>
    </source>
</evidence>
<accession>A0A1E4SRV4</accession>
<keyword evidence="11" id="KW-1185">Reference proteome</keyword>